<dbReference type="AlphaFoldDB" id="A0A6U5EAJ3"/>
<name>A0A6U5EAJ3_9STRA</name>
<dbReference type="EMBL" id="HBFR01007115">
    <property type="protein sequence ID" value="CAD8877947.1"/>
    <property type="molecule type" value="Transcribed_RNA"/>
</dbReference>
<keyword evidence="1" id="KW-1015">Disulfide bond</keyword>
<evidence type="ECO:0000256" key="1">
    <source>
        <dbReference type="ARBA" id="ARBA00023157"/>
    </source>
</evidence>
<dbReference type="EMBL" id="HBFR01007303">
    <property type="protein sequence ID" value="CAD8878075.1"/>
    <property type="molecule type" value="Transcribed_RNA"/>
</dbReference>
<dbReference type="Gene3D" id="3.40.30.10">
    <property type="entry name" value="Glutaredoxin"/>
    <property type="match status" value="1"/>
</dbReference>
<dbReference type="EMBL" id="HBFR01007126">
    <property type="protein sequence ID" value="CAD8877954.1"/>
    <property type="molecule type" value="Transcribed_RNA"/>
</dbReference>
<dbReference type="InterPro" id="IPR017937">
    <property type="entry name" value="Thioredoxin_CS"/>
</dbReference>
<sequence length="217" mass="23797">MTNMTSMTNMTNITNITNPVRQKSPSGRPNFLTFAALLHLLCLVDGQQSPSSSVFGLLSQQHRPISRYGISVERLWSSALSGGSIDKSGGDSIEELADENIASSGRGLNVRGGAVHHVKDTPDLQSYFSSHPDSLIIIDFTASWCGPCQMVAPYYEELSEAFPDVIFLKVDVDECQDIAMQYDVSAMPTFVFLKGGEVVDRMMGANLPRLKEMLEEL</sequence>
<dbReference type="Pfam" id="PF00085">
    <property type="entry name" value="Thioredoxin"/>
    <property type="match status" value="1"/>
</dbReference>
<dbReference type="PANTHER" id="PTHR46115">
    <property type="entry name" value="THIOREDOXIN-LIKE PROTEIN 1"/>
    <property type="match status" value="1"/>
</dbReference>
<dbReference type="SUPFAM" id="SSF52833">
    <property type="entry name" value="Thioredoxin-like"/>
    <property type="match status" value="1"/>
</dbReference>
<dbReference type="CDD" id="cd02947">
    <property type="entry name" value="TRX_family"/>
    <property type="match status" value="1"/>
</dbReference>
<evidence type="ECO:0000256" key="3">
    <source>
        <dbReference type="SAM" id="SignalP"/>
    </source>
</evidence>
<evidence type="ECO:0000256" key="2">
    <source>
        <dbReference type="SAM" id="MobiDB-lite"/>
    </source>
</evidence>
<proteinExistence type="predicted"/>
<dbReference type="PROSITE" id="PS51352">
    <property type="entry name" value="THIOREDOXIN_2"/>
    <property type="match status" value="1"/>
</dbReference>
<keyword evidence="3" id="KW-0732">Signal</keyword>
<evidence type="ECO:0000313" key="9">
    <source>
        <dbReference type="EMBL" id="CAD8878107.1"/>
    </source>
</evidence>
<dbReference type="InterPro" id="IPR036249">
    <property type="entry name" value="Thioredoxin-like_sf"/>
</dbReference>
<organism evidence="6">
    <name type="scientific">Corethron hystrix</name>
    <dbReference type="NCBI Taxonomy" id="216773"/>
    <lineage>
        <taxon>Eukaryota</taxon>
        <taxon>Sar</taxon>
        <taxon>Stramenopiles</taxon>
        <taxon>Ochrophyta</taxon>
        <taxon>Bacillariophyta</taxon>
        <taxon>Coscinodiscophyceae</taxon>
        <taxon>Corethrophycidae</taxon>
        <taxon>Corethrales</taxon>
        <taxon>Corethraceae</taxon>
        <taxon>Corethron</taxon>
    </lineage>
</organism>
<feature type="domain" description="Thioredoxin" evidence="4">
    <location>
        <begin position="87"/>
        <end position="217"/>
    </location>
</feature>
<protein>
    <recommendedName>
        <fullName evidence="4">Thioredoxin domain-containing protein</fullName>
    </recommendedName>
</protein>
<feature type="chain" id="PRO_5035585754" description="Thioredoxin domain-containing protein" evidence="3">
    <location>
        <begin position="47"/>
        <end position="217"/>
    </location>
</feature>
<dbReference type="EMBL" id="HBFR01007214">
    <property type="protein sequence ID" value="CAD8878006.1"/>
    <property type="molecule type" value="Transcribed_RNA"/>
</dbReference>
<feature type="signal peptide" evidence="3">
    <location>
        <begin position="1"/>
        <end position="46"/>
    </location>
</feature>
<feature type="compositionally biased region" description="Low complexity" evidence="2">
    <location>
        <begin position="1"/>
        <end position="18"/>
    </location>
</feature>
<dbReference type="EMBL" id="HBFR01007348">
    <property type="protein sequence ID" value="CAD8878107.1"/>
    <property type="molecule type" value="Transcribed_RNA"/>
</dbReference>
<evidence type="ECO:0000313" key="6">
    <source>
        <dbReference type="EMBL" id="CAD8877954.1"/>
    </source>
</evidence>
<evidence type="ECO:0000313" key="7">
    <source>
        <dbReference type="EMBL" id="CAD8878006.1"/>
    </source>
</evidence>
<feature type="region of interest" description="Disordered" evidence="2">
    <location>
        <begin position="1"/>
        <end position="25"/>
    </location>
</feature>
<reference evidence="6" key="1">
    <citation type="submission" date="2021-01" db="EMBL/GenBank/DDBJ databases">
        <authorList>
            <person name="Corre E."/>
            <person name="Pelletier E."/>
            <person name="Niang G."/>
            <person name="Scheremetjew M."/>
            <person name="Finn R."/>
            <person name="Kale V."/>
            <person name="Holt S."/>
            <person name="Cochrane G."/>
            <person name="Meng A."/>
            <person name="Brown T."/>
            <person name="Cohen L."/>
        </authorList>
    </citation>
    <scope>NUCLEOTIDE SEQUENCE</scope>
    <source>
        <strain evidence="6">308</strain>
    </source>
</reference>
<dbReference type="PROSITE" id="PS00194">
    <property type="entry name" value="THIOREDOXIN_1"/>
    <property type="match status" value="1"/>
</dbReference>
<accession>A0A6U5EAJ3</accession>
<evidence type="ECO:0000259" key="4">
    <source>
        <dbReference type="PROSITE" id="PS51352"/>
    </source>
</evidence>
<gene>
    <name evidence="5" type="ORF">CHYS00102_LOCUS5131</name>
    <name evidence="6" type="ORF">CHYS00102_LOCUS5138</name>
    <name evidence="7" type="ORF">CHYS00102_LOCUS5190</name>
    <name evidence="8" type="ORF">CHYS00102_LOCUS5259</name>
    <name evidence="9" type="ORF">CHYS00102_LOCUS5291</name>
</gene>
<evidence type="ECO:0000313" key="5">
    <source>
        <dbReference type="EMBL" id="CAD8877947.1"/>
    </source>
</evidence>
<dbReference type="PRINTS" id="PR00421">
    <property type="entry name" value="THIOREDOXIN"/>
</dbReference>
<dbReference type="InterPro" id="IPR013766">
    <property type="entry name" value="Thioredoxin_domain"/>
</dbReference>
<evidence type="ECO:0000313" key="8">
    <source>
        <dbReference type="EMBL" id="CAD8878075.1"/>
    </source>
</evidence>